<dbReference type="PANTHER" id="PTHR43394">
    <property type="entry name" value="ATP-DEPENDENT PERMEASE MDL1, MITOCHONDRIAL"/>
    <property type="match status" value="1"/>
</dbReference>
<evidence type="ECO:0000313" key="14">
    <source>
        <dbReference type="Proteomes" id="UP000824243"/>
    </source>
</evidence>
<evidence type="ECO:0000256" key="6">
    <source>
        <dbReference type="ARBA" id="ARBA00022840"/>
    </source>
</evidence>
<dbReference type="InterPro" id="IPR027417">
    <property type="entry name" value="P-loop_NTPase"/>
</dbReference>
<dbReference type="GO" id="GO:0005886">
    <property type="term" value="C:plasma membrane"/>
    <property type="evidence" value="ECO:0007669"/>
    <property type="project" value="UniProtKB-SubCell"/>
</dbReference>
<dbReference type="InterPro" id="IPR017871">
    <property type="entry name" value="ABC_transporter-like_CS"/>
</dbReference>
<name>A0A9D1VYI4_9FIRM</name>
<dbReference type="InterPro" id="IPR036640">
    <property type="entry name" value="ABC1_TM_sf"/>
</dbReference>
<dbReference type="InterPro" id="IPR003593">
    <property type="entry name" value="AAA+_ATPase"/>
</dbReference>
<dbReference type="GO" id="GO:0005524">
    <property type="term" value="F:ATP binding"/>
    <property type="evidence" value="ECO:0007669"/>
    <property type="project" value="UniProtKB-KW"/>
</dbReference>
<evidence type="ECO:0000256" key="5">
    <source>
        <dbReference type="ARBA" id="ARBA00022741"/>
    </source>
</evidence>
<dbReference type="PANTHER" id="PTHR43394:SF1">
    <property type="entry name" value="ATP-BINDING CASSETTE SUB-FAMILY B MEMBER 10, MITOCHONDRIAL"/>
    <property type="match status" value="1"/>
</dbReference>
<feature type="region of interest" description="Disordered" evidence="9">
    <location>
        <begin position="729"/>
        <end position="768"/>
    </location>
</feature>
<evidence type="ECO:0000256" key="8">
    <source>
        <dbReference type="ARBA" id="ARBA00023136"/>
    </source>
</evidence>
<evidence type="ECO:0000256" key="3">
    <source>
        <dbReference type="ARBA" id="ARBA00022475"/>
    </source>
</evidence>
<gene>
    <name evidence="13" type="ORF">H9981_09470</name>
</gene>
<evidence type="ECO:0000313" key="13">
    <source>
        <dbReference type="EMBL" id="HIX49218.1"/>
    </source>
</evidence>
<dbReference type="GO" id="GO:0015421">
    <property type="term" value="F:ABC-type oligopeptide transporter activity"/>
    <property type="evidence" value="ECO:0007669"/>
    <property type="project" value="TreeGrafter"/>
</dbReference>
<dbReference type="GO" id="GO:0016887">
    <property type="term" value="F:ATP hydrolysis activity"/>
    <property type="evidence" value="ECO:0007669"/>
    <property type="project" value="InterPro"/>
</dbReference>
<dbReference type="InterPro" id="IPR003439">
    <property type="entry name" value="ABC_transporter-like_ATP-bd"/>
</dbReference>
<evidence type="ECO:0000256" key="9">
    <source>
        <dbReference type="SAM" id="MobiDB-lite"/>
    </source>
</evidence>
<feature type="transmembrane region" description="Helical" evidence="10">
    <location>
        <begin position="283"/>
        <end position="307"/>
    </location>
</feature>
<reference evidence="13" key="2">
    <citation type="submission" date="2021-04" db="EMBL/GenBank/DDBJ databases">
        <authorList>
            <person name="Gilroy R."/>
        </authorList>
    </citation>
    <scope>NUCLEOTIDE SEQUENCE</scope>
    <source>
        <strain evidence="13">ChiSjej5B23-15282</strain>
    </source>
</reference>
<dbReference type="SUPFAM" id="SSF52540">
    <property type="entry name" value="P-loop containing nucleoside triphosphate hydrolases"/>
    <property type="match status" value="1"/>
</dbReference>
<dbReference type="SUPFAM" id="SSF90123">
    <property type="entry name" value="ABC transporter transmembrane region"/>
    <property type="match status" value="1"/>
</dbReference>
<feature type="transmembrane region" description="Helical" evidence="10">
    <location>
        <begin position="209"/>
        <end position="235"/>
    </location>
</feature>
<evidence type="ECO:0000259" key="11">
    <source>
        <dbReference type="PROSITE" id="PS50893"/>
    </source>
</evidence>
<sequence>MKNLFKYAAVHWKSLLAIIAVLFIQAYCDLSLPAYTSDIVNVGIQQGGIEDQVPEALRADEMEKLLLFVPEEDQGTVLNAYETDSSTYDTDAYVLRESAAEDEEQMDTLSDILAGPMMLTAGFESGSDMTKQIEAQLKENIPAQMATDDMTVFDILKMMPAEQRDALIEEMEKQMDDLPDTILEQAAVSYVGTAYEALGMDMDEIQIHYLFVTGGKMVALAFLGMAASVLVGFLASRVGAATGRDLRGNVFRKVVGFSNNEFDHFSTASLITRSTNDIQQIQLIVVMLLRIVLYAPILAIGGIIQVFQTNVSMSWIIGLAVVLIGLVILVLFLVAMPKFRILQTLVDKVNLVMREILTGLPVIRAFSTQKHEEERFDDANRMLTKTNLFVNRAMTFMMPVMMLIMNGVSVLIMWNGAHGIDEGQMQVGDMMAFIQYTMQIIMGFLMLCMLSIMLPRAAVAADRVEEVLSSRTVIHDPEQPKECSDTKRGLLVFDHVSFKYPGADENVLHDITFTAKPGETTAIIGSTGSGKSTLVNLIPRFYDVSEGSITLDGVDIREVTQHELREKLGYVPQKGLLFSGDIASNIMFGNPDGSESEMIEAAEIAQAVEFIDAKPDGYHSHIAQGGSNVSGGQKQRLSIARAIAKRPEVFIFDDSFSALDFKTDVTLRKALKKRTKDSTVLIVAQRISTILNAEQIIVLDDGKVAGIGTHQELLKSCEVYQQIAASQLSGSELAAGTAEKMPGGEDRTESQDPAPGAAYTGEEVPSHA</sequence>
<dbReference type="Pfam" id="PF00005">
    <property type="entry name" value="ABC_tran"/>
    <property type="match status" value="1"/>
</dbReference>
<feature type="transmembrane region" description="Helical" evidence="10">
    <location>
        <begin position="389"/>
        <end position="413"/>
    </location>
</feature>
<dbReference type="CDD" id="cd18548">
    <property type="entry name" value="ABC_6TM_Tm287_like"/>
    <property type="match status" value="1"/>
</dbReference>
<dbReference type="Gene3D" id="1.20.1560.10">
    <property type="entry name" value="ABC transporter type 1, transmembrane domain"/>
    <property type="match status" value="1"/>
</dbReference>
<feature type="transmembrane region" description="Helical" evidence="10">
    <location>
        <begin position="313"/>
        <end position="335"/>
    </location>
</feature>
<dbReference type="InterPro" id="IPR039421">
    <property type="entry name" value="Type_1_exporter"/>
</dbReference>
<dbReference type="Proteomes" id="UP000824243">
    <property type="component" value="Unassembled WGS sequence"/>
</dbReference>
<feature type="domain" description="ABC transmembrane type-1" evidence="12">
    <location>
        <begin position="190"/>
        <end position="456"/>
    </location>
</feature>
<keyword evidence="2" id="KW-0813">Transport</keyword>
<dbReference type="PROSITE" id="PS50929">
    <property type="entry name" value="ABC_TM1F"/>
    <property type="match status" value="1"/>
</dbReference>
<accession>A0A9D1VYI4</accession>
<dbReference type="Gene3D" id="3.40.50.300">
    <property type="entry name" value="P-loop containing nucleotide triphosphate hydrolases"/>
    <property type="match status" value="1"/>
</dbReference>
<dbReference type="PROSITE" id="PS00211">
    <property type="entry name" value="ABC_TRANSPORTER_1"/>
    <property type="match status" value="1"/>
</dbReference>
<dbReference type="InterPro" id="IPR011527">
    <property type="entry name" value="ABC1_TM_dom"/>
</dbReference>
<dbReference type="AlphaFoldDB" id="A0A9D1VYI4"/>
<evidence type="ECO:0000259" key="12">
    <source>
        <dbReference type="PROSITE" id="PS50929"/>
    </source>
</evidence>
<proteinExistence type="predicted"/>
<keyword evidence="6 13" id="KW-0067">ATP-binding</keyword>
<protein>
    <submittedName>
        <fullName evidence="13">ABC transporter ATP-binding protein/permease</fullName>
    </submittedName>
</protein>
<dbReference type="FunFam" id="3.40.50.300:FF:000221">
    <property type="entry name" value="Multidrug ABC transporter ATP-binding protein"/>
    <property type="match status" value="1"/>
</dbReference>
<comment type="caution">
    <text evidence="13">The sequence shown here is derived from an EMBL/GenBank/DDBJ whole genome shotgun (WGS) entry which is preliminary data.</text>
</comment>
<dbReference type="PROSITE" id="PS50893">
    <property type="entry name" value="ABC_TRANSPORTER_2"/>
    <property type="match status" value="1"/>
</dbReference>
<comment type="subcellular location">
    <subcellularLocation>
        <location evidence="1">Cell membrane</location>
        <topology evidence="1">Multi-pass membrane protein</topology>
    </subcellularLocation>
</comment>
<evidence type="ECO:0000256" key="2">
    <source>
        <dbReference type="ARBA" id="ARBA00022448"/>
    </source>
</evidence>
<dbReference type="EMBL" id="DXFA01000159">
    <property type="protein sequence ID" value="HIX49218.1"/>
    <property type="molecule type" value="Genomic_DNA"/>
</dbReference>
<evidence type="ECO:0000256" key="1">
    <source>
        <dbReference type="ARBA" id="ARBA00004651"/>
    </source>
</evidence>
<evidence type="ECO:0000256" key="7">
    <source>
        <dbReference type="ARBA" id="ARBA00022989"/>
    </source>
</evidence>
<feature type="transmembrane region" description="Helical" evidence="10">
    <location>
        <begin position="433"/>
        <end position="454"/>
    </location>
</feature>
<reference evidence="13" key="1">
    <citation type="journal article" date="2021" name="PeerJ">
        <title>Extensive microbial diversity within the chicken gut microbiome revealed by metagenomics and culture.</title>
        <authorList>
            <person name="Gilroy R."/>
            <person name="Ravi A."/>
            <person name="Getino M."/>
            <person name="Pursley I."/>
            <person name="Horton D.L."/>
            <person name="Alikhan N.F."/>
            <person name="Baker D."/>
            <person name="Gharbi K."/>
            <person name="Hall N."/>
            <person name="Watson M."/>
            <person name="Adriaenssens E.M."/>
            <person name="Foster-Nyarko E."/>
            <person name="Jarju S."/>
            <person name="Secka A."/>
            <person name="Antonio M."/>
            <person name="Oren A."/>
            <person name="Chaudhuri R.R."/>
            <person name="La Ragione R."/>
            <person name="Hildebrand F."/>
            <person name="Pallen M.J."/>
        </authorList>
    </citation>
    <scope>NUCLEOTIDE SEQUENCE</scope>
    <source>
        <strain evidence="13">ChiSjej5B23-15282</strain>
    </source>
</reference>
<evidence type="ECO:0000256" key="4">
    <source>
        <dbReference type="ARBA" id="ARBA00022692"/>
    </source>
</evidence>
<dbReference type="Pfam" id="PF00664">
    <property type="entry name" value="ABC_membrane"/>
    <property type="match status" value="1"/>
</dbReference>
<evidence type="ECO:0000256" key="10">
    <source>
        <dbReference type="SAM" id="Phobius"/>
    </source>
</evidence>
<keyword evidence="8 10" id="KW-0472">Membrane</keyword>
<feature type="domain" description="ABC transporter" evidence="11">
    <location>
        <begin position="491"/>
        <end position="726"/>
    </location>
</feature>
<keyword evidence="5" id="KW-0547">Nucleotide-binding</keyword>
<keyword evidence="7 10" id="KW-1133">Transmembrane helix</keyword>
<keyword evidence="3" id="KW-1003">Cell membrane</keyword>
<dbReference type="SMART" id="SM00382">
    <property type="entry name" value="AAA"/>
    <property type="match status" value="1"/>
</dbReference>
<keyword evidence="4 10" id="KW-0812">Transmembrane</keyword>
<organism evidence="13 14">
    <name type="scientific">Candidatus Mediterraneibacter caccavium</name>
    <dbReference type="NCBI Taxonomy" id="2838661"/>
    <lineage>
        <taxon>Bacteria</taxon>
        <taxon>Bacillati</taxon>
        <taxon>Bacillota</taxon>
        <taxon>Clostridia</taxon>
        <taxon>Lachnospirales</taxon>
        <taxon>Lachnospiraceae</taxon>
        <taxon>Mediterraneibacter</taxon>
    </lineage>
</organism>